<comment type="similarity">
    <text evidence="1 10">Belongs to the Nth/MutY family.</text>
</comment>
<feature type="binding site" evidence="10">
    <location>
        <position position="231"/>
    </location>
    <ligand>
        <name>[4Fe-4S] cluster</name>
        <dbReference type="ChEBI" id="CHEBI:49883"/>
    </ligand>
</feature>
<keyword evidence="9 10" id="KW-0326">Glycosidase</keyword>
<comment type="catalytic activity">
    <reaction evidence="10">
        <text>2'-deoxyribonucleotide-(2'-deoxyribose 5'-phosphate)-2'-deoxyribonucleotide-DNA = a 3'-end 2'-deoxyribonucleotide-(2,3-dehydro-2,3-deoxyribose 5'-phosphate)-DNA + a 5'-end 5'-phospho-2'-deoxyribonucleoside-DNA + H(+)</text>
        <dbReference type="Rhea" id="RHEA:66592"/>
        <dbReference type="Rhea" id="RHEA-COMP:13180"/>
        <dbReference type="Rhea" id="RHEA-COMP:16897"/>
        <dbReference type="Rhea" id="RHEA-COMP:17067"/>
        <dbReference type="ChEBI" id="CHEBI:15378"/>
        <dbReference type="ChEBI" id="CHEBI:136412"/>
        <dbReference type="ChEBI" id="CHEBI:157695"/>
        <dbReference type="ChEBI" id="CHEBI:167181"/>
        <dbReference type="EC" id="4.2.99.18"/>
    </reaction>
</comment>
<dbReference type="Pfam" id="PF00633">
    <property type="entry name" value="HHH"/>
    <property type="match status" value="1"/>
</dbReference>
<dbReference type="GO" id="GO:0140078">
    <property type="term" value="F:class I DNA-(apurinic or apyrimidinic site) endonuclease activity"/>
    <property type="evidence" value="ECO:0007669"/>
    <property type="project" value="UniProtKB-EC"/>
</dbReference>
<keyword evidence="13" id="KW-0540">Nuclease</keyword>
<keyword evidence="10" id="KW-0238">DNA-binding</keyword>
<evidence type="ECO:0000259" key="12">
    <source>
        <dbReference type="SMART" id="SM00478"/>
    </source>
</evidence>
<evidence type="ECO:0000313" key="13">
    <source>
        <dbReference type="EMBL" id="RYB03613.1"/>
    </source>
</evidence>
<evidence type="ECO:0000256" key="6">
    <source>
        <dbReference type="ARBA" id="ARBA00023004"/>
    </source>
</evidence>
<feature type="region of interest" description="Disordered" evidence="11">
    <location>
        <begin position="1"/>
        <end position="23"/>
    </location>
</feature>
<dbReference type="AlphaFoldDB" id="A0A4Q2RCQ4"/>
<dbReference type="CDD" id="cd00056">
    <property type="entry name" value="ENDO3c"/>
    <property type="match status" value="1"/>
</dbReference>
<evidence type="ECO:0000256" key="1">
    <source>
        <dbReference type="ARBA" id="ARBA00008343"/>
    </source>
</evidence>
<evidence type="ECO:0000256" key="3">
    <source>
        <dbReference type="ARBA" id="ARBA00022723"/>
    </source>
</evidence>
<evidence type="ECO:0000256" key="11">
    <source>
        <dbReference type="SAM" id="MobiDB-lite"/>
    </source>
</evidence>
<keyword evidence="13" id="KW-0255">Endonuclease</keyword>
<evidence type="ECO:0000256" key="10">
    <source>
        <dbReference type="HAMAP-Rule" id="MF_00942"/>
    </source>
</evidence>
<protein>
    <recommendedName>
        <fullName evidence="10">Endonuclease III</fullName>
        <ecNumber evidence="10">4.2.99.18</ecNumber>
    </recommendedName>
    <alternativeName>
        <fullName evidence="10">DNA-(apurinic or apyrimidinic site) lyase</fullName>
    </alternativeName>
</protein>
<comment type="caution">
    <text evidence="13">The sequence shown here is derived from an EMBL/GenBank/DDBJ whole genome shotgun (WGS) entry which is preliminary data.</text>
</comment>
<dbReference type="InterPro" id="IPR005759">
    <property type="entry name" value="Nth"/>
</dbReference>
<dbReference type="PANTHER" id="PTHR10359:SF18">
    <property type="entry name" value="ENDONUCLEASE III"/>
    <property type="match status" value="1"/>
</dbReference>
<feature type="domain" description="HhH-GPD" evidence="12">
    <location>
        <begin position="66"/>
        <end position="213"/>
    </location>
</feature>
<dbReference type="Pfam" id="PF10576">
    <property type="entry name" value="EndIII_4Fe-2S"/>
    <property type="match status" value="1"/>
</dbReference>
<keyword evidence="5 10" id="KW-0378">Hydrolase</keyword>
<evidence type="ECO:0000256" key="9">
    <source>
        <dbReference type="ARBA" id="ARBA00023295"/>
    </source>
</evidence>
<dbReference type="EC" id="4.2.99.18" evidence="10"/>
<sequence>MTQDRPHGLATLPRHPATDDRPPAEAGRVAAVLVAAVLGRLAEADPHPKAALGVDDPYRLLVTVLMSAQSTGATVGRVADALFAVAATPAAMLALGREGVAAIIKPVGLGLNKSRHIIALSALLVERFGGIVPRTSAELQTLPGIGRKTADVTANFAFGEPVIGVDTHVFRVSNRIPLAPGRTPAAVADGLNAAVPEAFKDGAHIWLFRHGRDTCTARSPACGRCRVADLCTWPGKPVSSAT</sequence>
<organism evidence="13 14">
    <name type="scientific">Lichenibacterium ramalinae</name>
    <dbReference type="NCBI Taxonomy" id="2316527"/>
    <lineage>
        <taxon>Bacteria</taxon>
        <taxon>Pseudomonadati</taxon>
        <taxon>Pseudomonadota</taxon>
        <taxon>Alphaproteobacteria</taxon>
        <taxon>Hyphomicrobiales</taxon>
        <taxon>Lichenihabitantaceae</taxon>
        <taxon>Lichenibacterium</taxon>
    </lineage>
</organism>
<keyword evidence="14" id="KW-1185">Reference proteome</keyword>
<proteinExistence type="inferred from homology"/>
<feature type="binding site" evidence="10">
    <location>
        <position position="215"/>
    </location>
    <ligand>
        <name>[4Fe-4S] cluster</name>
        <dbReference type="ChEBI" id="CHEBI:49883"/>
    </ligand>
</feature>
<keyword evidence="10" id="KW-0456">Lyase</keyword>
<dbReference type="PROSITE" id="PS00764">
    <property type="entry name" value="ENDONUCLEASE_III_1"/>
    <property type="match status" value="1"/>
</dbReference>
<comment type="function">
    <text evidence="10">DNA repair enzyme that has both DNA N-glycosylase activity and AP-lyase activity. The DNA N-glycosylase activity releases various damaged pyrimidines from DNA by cleaving the N-glycosidic bond, leaving an AP (apurinic/apyrimidinic) site. The AP-lyase activity cleaves the phosphodiester bond 3' to the AP site by a beta-elimination, leaving a 3'-terminal unsaturated sugar and a product with a terminal 5'-phosphate.</text>
</comment>
<dbReference type="Gene3D" id="1.10.340.30">
    <property type="entry name" value="Hypothetical protein, domain 2"/>
    <property type="match status" value="1"/>
</dbReference>
<dbReference type="GO" id="GO:0051539">
    <property type="term" value="F:4 iron, 4 sulfur cluster binding"/>
    <property type="evidence" value="ECO:0007669"/>
    <property type="project" value="UniProtKB-UniRule"/>
</dbReference>
<keyword evidence="4 10" id="KW-0227">DNA damage</keyword>
<dbReference type="PANTHER" id="PTHR10359">
    <property type="entry name" value="A/G-SPECIFIC ADENINE GLYCOSYLASE/ENDONUCLEASE III"/>
    <property type="match status" value="1"/>
</dbReference>
<name>A0A4Q2RCQ4_9HYPH</name>
<dbReference type="GO" id="GO:0006285">
    <property type="term" value="P:base-excision repair, AP site formation"/>
    <property type="evidence" value="ECO:0007669"/>
    <property type="project" value="TreeGrafter"/>
</dbReference>
<evidence type="ECO:0000256" key="8">
    <source>
        <dbReference type="ARBA" id="ARBA00023204"/>
    </source>
</evidence>
<dbReference type="RefSeq" id="WP_129220184.1">
    <property type="nucleotide sequence ID" value="NZ_QYBC01000013.1"/>
</dbReference>
<dbReference type="Pfam" id="PF00730">
    <property type="entry name" value="HhH-GPD"/>
    <property type="match status" value="1"/>
</dbReference>
<accession>A0A4Q2RCQ4</accession>
<dbReference type="Proteomes" id="UP000289411">
    <property type="component" value="Unassembled WGS sequence"/>
</dbReference>
<keyword evidence="7 10" id="KW-0411">Iron-sulfur</keyword>
<dbReference type="InterPro" id="IPR004035">
    <property type="entry name" value="Endouclease-III_FeS-bd_BS"/>
</dbReference>
<reference evidence="13 14" key="2">
    <citation type="submission" date="2019-02" db="EMBL/GenBank/DDBJ databases">
        <title>'Lichenibacterium ramalinii' gen. nov. sp. nov., 'Lichenibacterium minor' gen. nov. sp. nov.</title>
        <authorList>
            <person name="Pankratov T."/>
        </authorList>
    </citation>
    <scope>NUCLEOTIDE SEQUENCE [LARGE SCALE GENOMIC DNA]</scope>
    <source>
        <strain evidence="13 14">RmlP001</strain>
    </source>
</reference>
<reference evidence="13 14" key="1">
    <citation type="submission" date="2018-09" db="EMBL/GenBank/DDBJ databases">
        <authorList>
            <person name="Grouzdev D.S."/>
            <person name="Krutkina M.S."/>
        </authorList>
    </citation>
    <scope>NUCLEOTIDE SEQUENCE [LARGE SCALE GENOMIC DNA]</scope>
    <source>
        <strain evidence="13 14">RmlP001</strain>
    </source>
</reference>
<dbReference type="InterPro" id="IPR011257">
    <property type="entry name" value="DNA_glycosylase"/>
</dbReference>
<dbReference type="InterPro" id="IPR003265">
    <property type="entry name" value="HhH-GPD_domain"/>
</dbReference>
<keyword evidence="3 10" id="KW-0479">Metal-binding</keyword>
<dbReference type="FunFam" id="1.10.340.30:FF:000001">
    <property type="entry name" value="Endonuclease III"/>
    <property type="match status" value="1"/>
</dbReference>
<feature type="binding site" evidence="10">
    <location>
        <position position="225"/>
    </location>
    <ligand>
        <name>[4Fe-4S] cluster</name>
        <dbReference type="ChEBI" id="CHEBI:49883"/>
    </ligand>
</feature>
<comment type="cofactor">
    <cofactor evidence="10">
        <name>[4Fe-4S] cluster</name>
        <dbReference type="ChEBI" id="CHEBI:49883"/>
    </cofactor>
    <text evidence="10">Binds 1 [4Fe-4S] cluster.</text>
</comment>
<dbReference type="InterPro" id="IPR003651">
    <property type="entry name" value="Endonuclease3_FeS-loop_motif"/>
</dbReference>
<dbReference type="HAMAP" id="MF_00942">
    <property type="entry name" value="Nth"/>
    <property type="match status" value="1"/>
</dbReference>
<keyword evidence="6 10" id="KW-0408">Iron</keyword>
<dbReference type="SMART" id="SM00478">
    <property type="entry name" value="ENDO3c"/>
    <property type="match status" value="1"/>
</dbReference>
<dbReference type="OrthoDB" id="9800977at2"/>
<dbReference type="GO" id="GO:0046872">
    <property type="term" value="F:metal ion binding"/>
    <property type="evidence" value="ECO:0007669"/>
    <property type="project" value="UniProtKB-KW"/>
</dbReference>
<gene>
    <name evidence="10" type="primary">nth</name>
    <name evidence="13" type="ORF">D3272_15800</name>
</gene>
<dbReference type="InterPro" id="IPR004036">
    <property type="entry name" value="Endonuclease-III-like_CS2"/>
</dbReference>
<dbReference type="SUPFAM" id="SSF48150">
    <property type="entry name" value="DNA-glycosylase"/>
    <property type="match status" value="1"/>
</dbReference>
<evidence type="ECO:0000256" key="7">
    <source>
        <dbReference type="ARBA" id="ARBA00023014"/>
    </source>
</evidence>
<evidence type="ECO:0000256" key="5">
    <source>
        <dbReference type="ARBA" id="ARBA00022801"/>
    </source>
</evidence>
<feature type="binding site" evidence="10">
    <location>
        <position position="222"/>
    </location>
    <ligand>
        <name>[4Fe-4S] cluster</name>
        <dbReference type="ChEBI" id="CHEBI:49883"/>
    </ligand>
</feature>
<evidence type="ECO:0000256" key="2">
    <source>
        <dbReference type="ARBA" id="ARBA00022485"/>
    </source>
</evidence>
<dbReference type="GO" id="GO:0003677">
    <property type="term" value="F:DNA binding"/>
    <property type="evidence" value="ECO:0007669"/>
    <property type="project" value="UniProtKB-UniRule"/>
</dbReference>
<evidence type="ECO:0000313" key="14">
    <source>
        <dbReference type="Proteomes" id="UP000289411"/>
    </source>
</evidence>
<dbReference type="InterPro" id="IPR023170">
    <property type="entry name" value="HhH_base_excis_C"/>
</dbReference>
<dbReference type="Gene3D" id="1.10.1670.10">
    <property type="entry name" value="Helix-hairpin-Helix base-excision DNA repair enzymes (C-terminal)"/>
    <property type="match status" value="1"/>
</dbReference>
<keyword evidence="2 10" id="KW-0004">4Fe-4S</keyword>
<dbReference type="PROSITE" id="PS01155">
    <property type="entry name" value="ENDONUCLEASE_III_2"/>
    <property type="match status" value="1"/>
</dbReference>
<dbReference type="GO" id="GO:0019104">
    <property type="term" value="F:DNA N-glycosylase activity"/>
    <property type="evidence" value="ECO:0007669"/>
    <property type="project" value="UniProtKB-UniRule"/>
</dbReference>
<dbReference type="InterPro" id="IPR000445">
    <property type="entry name" value="HhH_motif"/>
</dbReference>
<evidence type="ECO:0000256" key="4">
    <source>
        <dbReference type="ARBA" id="ARBA00022763"/>
    </source>
</evidence>
<dbReference type="EMBL" id="QYBC01000013">
    <property type="protein sequence ID" value="RYB03613.1"/>
    <property type="molecule type" value="Genomic_DNA"/>
</dbReference>
<keyword evidence="8 10" id="KW-0234">DNA repair</keyword>